<dbReference type="AlphaFoldDB" id="A0A6C0HKG2"/>
<keyword evidence="2" id="KW-0472">Membrane</keyword>
<name>A0A6C0HKG2_9ZZZZ</name>
<evidence type="ECO:0000256" key="1">
    <source>
        <dbReference type="SAM" id="MobiDB-lite"/>
    </source>
</evidence>
<keyword evidence="2" id="KW-1133">Transmembrane helix</keyword>
<proteinExistence type="predicted"/>
<dbReference type="EMBL" id="MN739978">
    <property type="protein sequence ID" value="QHT81158.1"/>
    <property type="molecule type" value="Genomic_DNA"/>
</dbReference>
<keyword evidence="2" id="KW-0812">Transmembrane</keyword>
<evidence type="ECO:0000256" key="2">
    <source>
        <dbReference type="SAM" id="Phobius"/>
    </source>
</evidence>
<feature type="region of interest" description="Disordered" evidence="1">
    <location>
        <begin position="1"/>
        <end position="34"/>
    </location>
</feature>
<sequence>MASLDEVYGGQYGSKNPRPKLFNSPNRRTESALDTHSKVIQDLAKSLPISTGGNGDDGDNYAPVKFDGPAQSKNQREPFGVQNYTPPTMPSSYDYAYPAVHSGQNVEWERRVDKILRRMDRQETGETSTHDLVLYIFTGVFFLFVLDTFVHVGKRSK</sequence>
<accession>A0A6C0HKG2</accession>
<evidence type="ECO:0000313" key="3">
    <source>
        <dbReference type="EMBL" id="QHT81158.1"/>
    </source>
</evidence>
<reference evidence="3" key="1">
    <citation type="journal article" date="2020" name="Nature">
        <title>Giant virus diversity and host interactions through global metagenomics.</title>
        <authorList>
            <person name="Schulz F."/>
            <person name="Roux S."/>
            <person name="Paez-Espino D."/>
            <person name="Jungbluth S."/>
            <person name="Walsh D.A."/>
            <person name="Denef V.J."/>
            <person name="McMahon K.D."/>
            <person name="Konstantinidis K.T."/>
            <person name="Eloe-Fadrosh E.A."/>
            <person name="Kyrpides N.C."/>
            <person name="Woyke T."/>
        </authorList>
    </citation>
    <scope>NUCLEOTIDE SEQUENCE</scope>
    <source>
        <strain evidence="3">GVMAG-M-3300023184-135</strain>
    </source>
</reference>
<organism evidence="3">
    <name type="scientific">viral metagenome</name>
    <dbReference type="NCBI Taxonomy" id="1070528"/>
    <lineage>
        <taxon>unclassified sequences</taxon>
        <taxon>metagenomes</taxon>
        <taxon>organismal metagenomes</taxon>
    </lineage>
</organism>
<protein>
    <submittedName>
        <fullName evidence="3">Uncharacterized protein</fullName>
    </submittedName>
</protein>
<feature type="region of interest" description="Disordered" evidence="1">
    <location>
        <begin position="47"/>
        <end position="85"/>
    </location>
</feature>
<feature type="transmembrane region" description="Helical" evidence="2">
    <location>
        <begin position="132"/>
        <end position="152"/>
    </location>
</feature>